<sequence length="110" mass="12327">MPLGEREGDKSKSRYCSVETEFNDDMPNVLDFNLYYGGFDFVIAPLMDPSYWPNLVQKDSLGSGVLPFAGSNLVLSPSQWSSHVVGKVNSWIDLDSDDETLRMDSEITLK</sequence>
<reference evidence="3 4" key="1">
    <citation type="submission" date="2024-01" db="EMBL/GenBank/DDBJ databases">
        <title>The genomes of 5 underutilized Papilionoideae crops provide insights into root nodulation and disease resistanc.</title>
        <authorList>
            <person name="Jiang F."/>
        </authorList>
    </citation>
    <scope>NUCLEOTIDE SEQUENCE [LARGE SCALE GENOMIC DNA]</scope>
    <source>
        <strain evidence="3">LVBAO_FW01</strain>
        <tissue evidence="3">Leaves</tissue>
    </source>
</reference>
<accession>A0AAN9KDZ4</accession>
<keyword evidence="1" id="KW-0949">S-adenosyl-L-methionine</keyword>
<dbReference type="PANTHER" id="PTHR10738:SF0">
    <property type="entry name" value="PROTEIN ARGININE N-METHYLTRANSFERASE 5"/>
    <property type="match status" value="1"/>
</dbReference>
<dbReference type="AlphaFoldDB" id="A0AAN9KDZ4"/>
<evidence type="ECO:0000313" key="4">
    <source>
        <dbReference type="Proteomes" id="UP001367508"/>
    </source>
</evidence>
<feature type="domain" description="PRMT5 TIM barrel" evidence="2">
    <location>
        <begin position="38"/>
        <end position="110"/>
    </location>
</feature>
<dbReference type="PANTHER" id="PTHR10738">
    <property type="entry name" value="PROTEIN ARGININE N-METHYLTRANSFERASE 5"/>
    <property type="match status" value="1"/>
</dbReference>
<dbReference type="GO" id="GO:0005634">
    <property type="term" value="C:nucleus"/>
    <property type="evidence" value="ECO:0007669"/>
    <property type="project" value="TreeGrafter"/>
</dbReference>
<name>A0AAN9KDZ4_CANGL</name>
<evidence type="ECO:0000256" key="1">
    <source>
        <dbReference type="ARBA" id="ARBA00022691"/>
    </source>
</evidence>
<dbReference type="EMBL" id="JAYMYQ010000008">
    <property type="protein sequence ID" value="KAK7315239.1"/>
    <property type="molecule type" value="Genomic_DNA"/>
</dbReference>
<dbReference type="Pfam" id="PF17285">
    <property type="entry name" value="PRMT5_TIM"/>
    <property type="match status" value="1"/>
</dbReference>
<evidence type="ECO:0000313" key="3">
    <source>
        <dbReference type="EMBL" id="KAK7315239.1"/>
    </source>
</evidence>
<gene>
    <name evidence="3" type="ORF">VNO77_33776</name>
</gene>
<organism evidence="3 4">
    <name type="scientific">Canavalia gladiata</name>
    <name type="common">Sword bean</name>
    <name type="synonym">Dolichos gladiatus</name>
    <dbReference type="NCBI Taxonomy" id="3824"/>
    <lineage>
        <taxon>Eukaryota</taxon>
        <taxon>Viridiplantae</taxon>
        <taxon>Streptophyta</taxon>
        <taxon>Embryophyta</taxon>
        <taxon>Tracheophyta</taxon>
        <taxon>Spermatophyta</taxon>
        <taxon>Magnoliopsida</taxon>
        <taxon>eudicotyledons</taxon>
        <taxon>Gunneridae</taxon>
        <taxon>Pentapetalae</taxon>
        <taxon>rosids</taxon>
        <taxon>fabids</taxon>
        <taxon>Fabales</taxon>
        <taxon>Fabaceae</taxon>
        <taxon>Papilionoideae</taxon>
        <taxon>50 kb inversion clade</taxon>
        <taxon>NPAAA clade</taxon>
        <taxon>indigoferoid/millettioid clade</taxon>
        <taxon>Phaseoleae</taxon>
        <taxon>Canavalia</taxon>
    </lineage>
</organism>
<dbReference type="Proteomes" id="UP001367508">
    <property type="component" value="Unassembled WGS sequence"/>
</dbReference>
<dbReference type="GO" id="GO:0005829">
    <property type="term" value="C:cytosol"/>
    <property type="evidence" value="ECO:0007669"/>
    <property type="project" value="TreeGrafter"/>
</dbReference>
<keyword evidence="4" id="KW-1185">Reference proteome</keyword>
<evidence type="ECO:0000259" key="2">
    <source>
        <dbReference type="Pfam" id="PF17285"/>
    </source>
</evidence>
<dbReference type="InterPro" id="IPR035247">
    <property type="entry name" value="PRMT5_TIM"/>
</dbReference>
<comment type="caution">
    <text evidence="3">The sequence shown here is derived from an EMBL/GenBank/DDBJ whole genome shotgun (WGS) entry which is preliminary data.</text>
</comment>
<dbReference type="InterPro" id="IPR025799">
    <property type="entry name" value="Arg_MeTrfase"/>
</dbReference>
<dbReference type="GO" id="GO:0016274">
    <property type="term" value="F:protein-arginine N-methyltransferase activity"/>
    <property type="evidence" value="ECO:0007669"/>
    <property type="project" value="InterPro"/>
</dbReference>
<dbReference type="Gene3D" id="3.20.20.150">
    <property type="entry name" value="Divalent-metal-dependent TIM barrel enzymes"/>
    <property type="match status" value="1"/>
</dbReference>
<dbReference type="GO" id="GO:0006355">
    <property type="term" value="P:regulation of DNA-templated transcription"/>
    <property type="evidence" value="ECO:0007669"/>
    <property type="project" value="TreeGrafter"/>
</dbReference>
<protein>
    <recommendedName>
        <fullName evidence="2">PRMT5 TIM barrel domain-containing protein</fullName>
    </recommendedName>
</protein>
<proteinExistence type="predicted"/>